<keyword evidence="1" id="KW-0812">Transmembrane</keyword>
<dbReference type="Proteomes" id="UP001202328">
    <property type="component" value="Unassembled WGS sequence"/>
</dbReference>
<protein>
    <recommendedName>
        <fullName evidence="4">Transmembrane protein</fullName>
    </recommendedName>
</protein>
<dbReference type="PANTHER" id="PTHR33128">
    <property type="entry name" value="OS05G0103400 PROTEIN"/>
    <property type="match status" value="1"/>
</dbReference>
<keyword evidence="1" id="KW-1133">Transmembrane helix</keyword>
<dbReference type="EMBL" id="JAJJMB010007553">
    <property type="protein sequence ID" value="KAI3930016.1"/>
    <property type="molecule type" value="Genomic_DNA"/>
</dbReference>
<accession>A0AAD4SYP9</accession>
<sequence length="69" mass="7513">MADWAPVLVGVVLFVLLSPGLLFQIPGNNHTVEFGGCKTNGNAIFLHTLIFFAVYSILILALDIHIYPS</sequence>
<keyword evidence="1" id="KW-0472">Membrane</keyword>
<evidence type="ECO:0008006" key="4">
    <source>
        <dbReference type="Google" id="ProtNLM"/>
    </source>
</evidence>
<name>A0AAD4SYP9_9MAGN</name>
<gene>
    <name evidence="2" type="ORF">MKW98_004170</name>
</gene>
<dbReference type="AlphaFoldDB" id="A0AAD4SYP9"/>
<dbReference type="PANTHER" id="PTHR33128:SF6">
    <property type="entry name" value="TRANSMEMBRANE PROTEIN"/>
    <property type="match status" value="1"/>
</dbReference>
<proteinExistence type="predicted"/>
<evidence type="ECO:0000313" key="3">
    <source>
        <dbReference type="Proteomes" id="UP001202328"/>
    </source>
</evidence>
<feature type="transmembrane region" description="Helical" evidence="1">
    <location>
        <begin position="44"/>
        <end position="67"/>
    </location>
</feature>
<dbReference type="InterPro" id="IPR021775">
    <property type="entry name" value="DUF3339"/>
</dbReference>
<reference evidence="2" key="1">
    <citation type="submission" date="2022-04" db="EMBL/GenBank/DDBJ databases">
        <title>A functionally conserved STORR gene fusion in Papaver species that diverged 16.8 million years ago.</title>
        <authorList>
            <person name="Catania T."/>
        </authorList>
    </citation>
    <scope>NUCLEOTIDE SEQUENCE</scope>
    <source>
        <strain evidence="2">S-188037</strain>
    </source>
</reference>
<keyword evidence="3" id="KW-1185">Reference proteome</keyword>
<feature type="transmembrane region" description="Helical" evidence="1">
    <location>
        <begin position="6"/>
        <end position="23"/>
    </location>
</feature>
<comment type="caution">
    <text evidence="2">The sequence shown here is derived from an EMBL/GenBank/DDBJ whole genome shotgun (WGS) entry which is preliminary data.</text>
</comment>
<organism evidence="2 3">
    <name type="scientific">Papaver atlanticum</name>
    <dbReference type="NCBI Taxonomy" id="357466"/>
    <lineage>
        <taxon>Eukaryota</taxon>
        <taxon>Viridiplantae</taxon>
        <taxon>Streptophyta</taxon>
        <taxon>Embryophyta</taxon>
        <taxon>Tracheophyta</taxon>
        <taxon>Spermatophyta</taxon>
        <taxon>Magnoliopsida</taxon>
        <taxon>Ranunculales</taxon>
        <taxon>Papaveraceae</taxon>
        <taxon>Papaveroideae</taxon>
        <taxon>Papaver</taxon>
    </lineage>
</organism>
<dbReference type="Pfam" id="PF11820">
    <property type="entry name" value="DUF3339"/>
    <property type="match status" value="1"/>
</dbReference>
<evidence type="ECO:0000313" key="2">
    <source>
        <dbReference type="EMBL" id="KAI3930016.1"/>
    </source>
</evidence>
<evidence type="ECO:0000256" key="1">
    <source>
        <dbReference type="SAM" id="Phobius"/>
    </source>
</evidence>